<evidence type="ECO:0000256" key="2">
    <source>
        <dbReference type="SAM" id="MobiDB-lite"/>
    </source>
</evidence>
<accession>A0AAW0XYP3</accession>
<dbReference type="Gene3D" id="2.80.10.50">
    <property type="match status" value="1"/>
</dbReference>
<feature type="region of interest" description="Disordered" evidence="2">
    <location>
        <begin position="200"/>
        <end position="362"/>
    </location>
</feature>
<organism evidence="3 4">
    <name type="scientific">Cherax quadricarinatus</name>
    <name type="common">Australian red claw crayfish</name>
    <dbReference type="NCBI Taxonomy" id="27406"/>
    <lineage>
        <taxon>Eukaryota</taxon>
        <taxon>Metazoa</taxon>
        <taxon>Ecdysozoa</taxon>
        <taxon>Arthropoda</taxon>
        <taxon>Crustacea</taxon>
        <taxon>Multicrustacea</taxon>
        <taxon>Malacostraca</taxon>
        <taxon>Eumalacostraca</taxon>
        <taxon>Eucarida</taxon>
        <taxon>Decapoda</taxon>
        <taxon>Pleocyemata</taxon>
        <taxon>Astacidea</taxon>
        <taxon>Parastacoidea</taxon>
        <taxon>Parastacidae</taxon>
        <taxon>Cherax</taxon>
    </lineage>
</organism>
<name>A0AAW0XYP3_CHEQU</name>
<dbReference type="AlphaFoldDB" id="A0AAW0XYP3"/>
<evidence type="ECO:0000256" key="1">
    <source>
        <dbReference type="ARBA" id="ARBA00007936"/>
    </source>
</evidence>
<dbReference type="InterPro" id="IPR002209">
    <property type="entry name" value="Fibroblast_GF_fam"/>
</dbReference>
<feature type="compositionally biased region" description="Basic residues" evidence="2">
    <location>
        <begin position="260"/>
        <end position="270"/>
    </location>
</feature>
<feature type="compositionally biased region" description="Low complexity" evidence="2">
    <location>
        <begin position="161"/>
        <end position="172"/>
    </location>
</feature>
<feature type="compositionally biased region" description="Basic residues" evidence="2">
    <location>
        <begin position="200"/>
        <end position="227"/>
    </location>
</feature>
<feature type="compositionally biased region" description="Polar residues" evidence="2">
    <location>
        <begin position="236"/>
        <end position="245"/>
    </location>
</feature>
<dbReference type="GO" id="GO:0008083">
    <property type="term" value="F:growth factor activity"/>
    <property type="evidence" value="ECO:0007669"/>
    <property type="project" value="InterPro"/>
</dbReference>
<dbReference type="EMBL" id="JARKIK010000019">
    <property type="protein sequence ID" value="KAK8745599.1"/>
    <property type="molecule type" value="Genomic_DNA"/>
</dbReference>
<sequence>ALYIIYLFCSVESFISCISLICQSLIIEGDYGKLTVMLLLQCNRSSECEFVPRLEKTYYDTLQSRRFSGRYLAISTSGRIKRARRVQGHLGKENFFLYRLTQIQEARRIIERYQKRLLGQLPQRCDGYNEYNMTTAGSDSERGRGGVATLAPTVGPTAYSTPTTTTTTPTTTSQPFRRPCRIIKGKKRCETCTIVKGKKKCRKRQKRCKNKKCRERRKQRKDRQRQKQRQERGSREVNTTVTVSIQAPPHTRKVTGTGKTRPRQHRKPARPRQQPRYTAITVTPQVRRPRKHHLPTQKPTHTRDTPRVSSGPPWPTPRTTQRTEWPFPPAPSPARPYSVRHAHDTRRRRPRGHLIPPTSTDV</sequence>
<reference evidence="3 4" key="1">
    <citation type="journal article" date="2024" name="BMC Genomics">
        <title>Genome assembly of redclaw crayfish (Cherax quadricarinatus) provides insights into its immune adaptation and hypoxia tolerance.</title>
        <authorList>
            <person name="Liu Z."/>
            <person name="Zheng J."/>
            <person name="Li H."/>
            <person name="Fang K."/>
            <person name="Wang S."/>
            <person name="He J."/>
            <person name="Zhou D."/>
            <person name="Weng S."/>
            <person name="Chi M."/>
            <person name="Gu Z."/>
            <person name="He J."/>
            <person name="Li F."/>
            <person name="Wang M."/>
        </authorList>
    </citation>
    <scope>NUCLEOTIDE SEQUENCE [LARGE SCALE GENOMIC DNA]</scope>
    <source>
        <strain evidence="3">ZL_2023a</strain>
    </source>
</reference>
<dbReference type="Proteomes" id="UP001445076">
    <property type="component" value="Unassembled WGS sequence"/>
</dbReference>
<evidence type="ECO:0000313" key="3">
    <source>
        <dbReference type="EMBL" id="KAK8745599.1"/>
    </source>
</evidence>
<feature type="region of interest" description="Disordered" evidence="2">
    <location>
        <begin position="151"/>
        <end position="176"/>
    </location>
</feature>
<feature type="non-terminal residue" evidence="3">
    <location>
        <position position="1"/>
    </location>
</feature>
<keyword evidence="4" id="KW-1185">Reference proteome</keyword>
<evidence type="ECO:0000313" key="4">
    <source>
        <dbReference type="Proteomes" id="UP001445076"/>
    </source>
</evidence>
<protein>
    <submittedName>
        <fullName evidence="3">Uncharacterized protein</fullName>
    </submittedName>
</protein>
<comment type="caution">
    <text evidence="3">The sequence shown here is derived from an EMBL/GenBank/DDBJ whole genome shotgun (WGS) entry which is preliminary data.</text>
</comment>
<gene>
    <name evidence="3" type="ORF">OTU49_000283</name>
</gene>
<proteinExistence type="inferred from homology"/>
<dbReference type="SUPFAM" id="SSF50353">
    <property type="entry name" value="Cytokine"/>
    <property type="match status" value="1"/>
</dbReference>
<comment type="similarity">
    <text evidence="1">Belongs to the heparin-binding growth factors family.</text>
</comment>
<feature type="compositionally biased region" description="Basic residues" evidence="2">
    <location>
        <begin position="338"/>
        <end position="352"/>
    </location>
</feature>
<dbReference type="InterPro" id="IPR008996">
    <property type="entry name" value="IL1/FGF"/>
</dbReference>
<dbReference type="Pfam" id="PF00167">
    <property type="entry name" value="FGF"/>
    <property type="match status" value="1"/>
</dbReference>